<name>A0ABU7C5Y9_9TELE</name>
<feature type="compositionally biased region" description="Polar residues" evidence="1">
    <location>
        <begin position="28"/>
        <end position="40"/>
    </location>
</feature>
<proteinExistence type="predicted"/>
<evidence type="ECO:0000313" key="2">
    <source>
        <dbReference type="EMBL" id="MED6257705.1"/>
    </source>
</evidence>
<gene>
    <name evidence="2" type="ORF">ATANTOWER_030009</name>
</gene>
<dbReference type="Proteomes" id="UP001345963">
    <property type="component" value="Unassembled WGS sequence"/>
</dbReference>
<keyword evidence="3" id="KW-1185">Reference proteome</keyword>
<feature type="region of interest" description="Disordered" evidence="1">
    <location>
        <begin position="28"/>
        <end position="79"/>
    </location>
</feature>
<reference evidence="2 3" key="1">
    <citation type="submission" date="2021-07" db="EMBL/GenBank/DDBJ databases">
        <authorList>
            <person name="Palmer J.M."/>
        </authorList>
    </citation>
    <scope>NUCLEOTIDE SEQUENCE [LARGE SCALE GENOMIC DNA]</scope>
    <source>
        <strain evidence="2 3">AT_MEX2019</strain>
        <tissue evidence="2">Muscle</tissue>
    </source>
</reference>
<protein>
    <submittedName>
        <fullName evidence="2">Uncharacterized protein</fullName>
    </submittedName>
</protein>
<comment type="caution">
    <text evidence="2">The sequence shown here is derived from an EMBL/GenBank/DDBJ whole genome shotgun (WGS) entry which is preliminary data.</text>
</comment>
<evidence type="ECO:0000313" key="3">
    <source>
        <dbReference type="Proteomes" id="UP001345963"/>
    </source>
</evidence>
<dbReference type="EMBL" id="JAHUTI010079470">
    <property type="protein sequence ID" value="MED6257705.1"/>
    <property type="molecule type" value="Genomic_DNA"/>
</dbReference>
<accession>A0ABU7C5Y9</accession>
<organism evidence="2 3">
    <name type="scientific">Ataeniobius toweri</name>
    <dbReference type="NCBI Taxonomy" id="208326"/>
    <lineage>
        <taxon>Eukaryota</taxon>
        <taxon>Metazoa</taxon>
        <taxon>Chordata</taxon>
        <taxon>Craniata</taxon>
        <taxon>Vertebrata</taxon>
        <taxon>Euteleostomi</taxon>
        <taxon>Actinopterygii</taxon>
        <taxon>Neopterygii</taxon>
        <taxon>Teleostei</taxon>
        <taxon>Neoteleostei</taxon>
        <taxon>Acanthomorphata</taxon>
        <taxon>Ovalentaria</taxon>
        <taxon>Atherinomorphae</taxon>
        <taxon>Cyprinodontiformes</taxon>
        <taxon>Goodeidae</taxon>
        <taxon>Ataeniobius</taxon>
    </lineage>
</organism>
<sequence>RFQRTEEKNHSANLRDVLVQWRTQTKTGGRSSFLTSSQPEGRTKAFSVQAESRKTHPADLEEATHRDQTTHLQCKRPAGSPCRITSNSATYIKSLSAGAHESLISKNCPSSDLSTANSFLFYS</sequence>
<feature type="compositionally biased region" description="Basic and acidic residues" evidence="1">
    <location>
        <begin position="51"/>
        <end position="69"/>
    </location>
</feature>
<evidence type="ECO:0000256" key="1">
    <source>
        <dbReference type="SAM" id="MobiDB-lite"/>
    </source>
</evidence>
<feature type="non-terminal residue" evidence="2">
    <location>
        <position position="1"/>
    </location>
</feature>